<dbReference type="Pfam" id="PF00665">
    <property type="entry name" value="rve"/>
    <property type="match status" value="1"/>
</dbReference>
<reference evidence="3" key="2">
    <citation type="submission" date="2022-01" db="EMBL/GenBank/DDBJ databases">
        <authorList>
            <person name="Yamashiro T."/>
            <person name="Shiraishi A."/>
            <person name="Satake H."/>
            <person name="Nakayama K."/>
        </authorList>
    </citation>
    <scope>NUCLEOTIDE SEQUENCE</scope>
</reference>
<dbReference type="SUPFAM" id="SSF56672">
    <property type="entry name" value="DNA/RNA polymerases"/>
    <property type="match status" value="1"/>
</dbReference>
<dbReference type="InterPro" id="IPR043502">
    <property type="entry name" value="DNA/RNA_pol_sf"/>
</dbReference>
<dbReference type="Gene3D" id="3.30.420.10">
    <property type="entry name" value="Ribonuclease H-like superfamily/Ribonuclease H"/>
    <property type="match status" value="1"/>
</dbReference>
<evidence type="ECO:0000313" key="3">
    <source>
        <dbReference type="EMBL" id="GJU09108.1"/>
    </source>
</evidence>
<keyword evidence="3" id="KW-0808">Transferase</keyword>
<dbReference type="SUPFAM" id="SSF53098">
    <property type="entry name" value="Ribonuclease H-like"/>
    <property type="match status" value="1"/>
</dbReference>
<dbReference type="PROSITE" id="PS50994">
    <property type="entry name" value="INTEGRASE"/>
    <property type="match status" value="1"/>
</dbReference>
<feature type="compositionally biased region" description="Basic and acidic residues" evidence="1">
    <location>
        <begin position="1"/>
        <end position="33"/>
    </location>
</feature>
<evidence type="ECO:0000259" key="2">
    <source>
        <dbReference type="PROSITE" id="PS50994"/>
    </source>
</evidence>
<protein>
    <submittedName>
        <fullName evidence="3">Reverse transcriptase domain-containing protein</fullName>
    </submittedName>
</protein>
<organism evidence="3 4">
    <name type="scientific">Tanacetum coccineum</name>
    <dbReference type="NCBI Taxonomy" id="301880"/>
    <lineage>
        <taxon>Eukaryota</taxon>
        <taxon>Viridiplantae</taxon>
        <taxon>Streptophyta</taxon>
        <taxon>Embryophyta</taxon>
        <taxon>Tracheophyta</taxon>
        <taxon>Spermatophyta</taxon>
        <taxon>Magnoliopsida</taxon>
        <taxon>eudicotyledons</taxon>
        <taxon>Gunneridae</taxon>
        <taxon>Pentapetalae</taxon>
        <taxon>asterids</taxon>
        <taxon>campanulids</taxon>
        <taxon>Asterales</taxon>
        <taxon>Asteraceae</taxon>
        <taxon>Asteroideae</taxon>
        <taxon>Anthemideae</taxon>
        <taxon>Anthemidinae</taxon>
        <taxon>Tanacetum</taxon>
    </lineage>
</organism>
<dbReference type="Proteomes" id="UP001151760">
    <property type="component" value="Unassembled WGS sequence"/>
</dbReference>
<keyword evidence="3" id="KW-0695">RNA-directed DNA polymerase</keyword>
<name>A0ABQ5JC94_9ASTR</name>
<gene>
    <name evidence="3" type="ORF">Tco_1125538</name>
</gene>
<keyword evidence="4" id="KW-1185">Reference proteome</keyword>
<dbReference type="PANTHER" id="PTHR37984">
    <property type="entry name" value="PROTEIN CBG26694"/>
    <property type="match status" value="1"/>
</dbReference>
<dbReference type="InterPro" id="IPR036397">
    <property type="entry name" value="RNaseH_sf"/>
</dbReference>
<sequence length="300" mass="34722">MTSKVTYDKEINKANNDHNEPSGFQHDEQEKPQEVVVKNKSPKVQERTIQPSMESQQPSIPFPNRLRKEKEEAQQWKVLENLRKLHINIPFIEALISIAPEDQEKMTFTFSYGTFPYRRMSFGLCNAPATFQRCMTAIFHDIVKDFMEVFMDDLSVFVAVDYVSKWVESQVLPTNDARLVVKFLRGLFARFRVPKALISDRGTHFCNSQLEKALQKYDVTHKLSTAYHPQSNGQTKVTNTVIKHILKRSVGYNPKDWSEKHNDALWAFSTAYKAPTGCTPFRLVYGKACHLPMEIEHKAY</sequence>
<comment type="caution">
    <text evidence="3">The sequence shown here is derived from an EMBL/GenBank/DDBJ whole genome shotgun (WGS) entry which is preliminary data.</text>
</comment>
<dbReference type="EMBL" id="BQNB010021698">
    <property type="protein sequence ID" value="GJU09108.1"/>
    <property type="molecule type" value="Genomic_DNA"/>
</dbReference>
<accession>A0ABQ5JC94</accession>
<dbReference type="InterPro" id="IPR001584">
    <property type="entry name" value="Integrase_cat-core"/>
</dbReference>
<evidence type="ECO:0000313" key="4">
    <source>
        <dbReference type="Proteomes" id="UP001151760"/>
    </source>
</evidence>
<dbReference type="InterPro" id="IPR050951">
    <property type="entry name" value="Retrovirus_Pol_polyprotein"/>
</dbReference>
<feature type="domain" description="Integrase catalytic" evidence="2">
    <location>
        <begin position="124"/>
        <end position="288"/>
    </location>
</feature>
<feature type="region of interest" description="Disordered" evidence="1">
    <location>
        <begin position="1"/>
        <end position="62"/>
    </location>
</feature>
<dbReference type="InterPro" id="IPR012337">
    <property type="entry name" value="RNaseH-like_sf"/>
</dbReference>
<keyword evidence="3" id="KW-0548">Nucleotidyltransferase</keyword>
<dbReference type="GO" id="GO:0003964">
    <property type="term" value="F:RNA-directed DNA polymerase activity"/>
    <property type="evidence" value="ECO:0007669"/>
    <property type="project" value="UniProtKB-KW"/>
</dbReference>
<dbReference type="Gene3D" id="3.10.10.10">
    <property type="entry name" value="HIV Type 1 Reverse Transcriptase, subunit A, domain 1"/>
    <property type="match status" value="1"/>
</dbReference>
<reference evidence="3" key="1">
    <citation type="journal article" date="2022" name="Int. J. Mol. Sci.">
        <title>Draft Genome of Tanacetum Coccineum: Genomic Comparison of Closely Related Tanacetum-Family Plants.</title>
        <authorList>
            <person name="Yamashiro T."/>
            <person name="Shiraishi A."/>
            <person name="Nakayama K."/>
            <person name="Satake H."/>
        </authorList>
    </citation>
    <scope>NUCLEOTIDE SEQUENCE</scope>
</reference>
<feature type="compositionally biased region" description="Polar residues" evidence="1">
    <location>
        <begin position="47"/>
        <end position="59"/>
    </location>
</feature>
<dbReference type="PANTHER" id="PTHR37984:SF5">
    <property type="entry name" value="PROTEIN NYNRIN-LIKE"/>
    <property type="match status" value="1"/>
</dbReference>
<evidence type="ECO:0000256" key="1">
    <source>
        <dbReference type="SAM" id="MobiDB-lite"/>
    </source>
</evidence>
<proteinExistence type="predicted"/>